<dbReference type="InterPro" id="IPR053008">
    <property type="entry name" value="Phomopsin_biosynth_assoc"/>
</dbReference>
<dbReference type="PANTHER" id="PTHR35896:SF3">
    <property type="entry name" value="MAJOR FACILITATOR SUPERFAMILY TRANSPORTER"/>
    <property type="match status" value="1"/>
</dbReference>
<proteinExistence type="predicted"/>
<evidence type="ECO:0000313" key="1">
    <source>
        <dbReference type="EMBL" id="PGG99375.1"/>
    </source>
</evidence>
<dbReference type="EMBL" id="PDNA01000272">
    <property type="protein sequence ID" value="PGG99375.1"/>
    <property type="molecule type" value="Genomic_DNA"/>
</dbReference>
<comment type="caution">
    <text evidence="1">The sequence shown here is derived from an EMBL/GenBank/DDBJ whole genome shotgun (WGS) entry which is preliminary data.</text>
</comment>
<protein>
    <submittedName>
        <fullName evidence="1">Uncharacterized protein</fullName>
    </submittedName>
</protein>
<dbReference type="OrthoDB" id="3501153at2759"/>
<organism evidence="1 2">
    <name type="scientific">Polytolypa hystricis (strain UAMH7299)</name>
    <dbReference type="NCBI Taxonomy" id="1447883"/>
    <lineage>
        <taxon>Eukaryota</taxon>
        <taxon>Fungi</taxon>
        <taxon>Dikarya</taxon>
        <taxon>Ascomycota</taxon>
        <taxon>Pezizomycotina</taxon>
        <taxon>Eurotiomycetes</taxon>
        <taxon>Eurotiomycetidae</taxon>
        <taxon>Onygenales</taxon>
        <taxon>Onygenales incertae sedis</taxon>
        <taxon>Polytolypa</taxon>
    </lineage>
</organism>
<dbReference type="PANTHER" id="PTHR35896">
    <property type="entry name" value="IG-LIKE DOMAIN-CONTAINING PROTEIN"/>
    <property type="match status" value="1"/>
</dbReference>
<evidence type="ECO:0000313" key="2">
    <source>
        <dbReference type="Proteomes" id="UP000224634"/>
    </source>
</evidence>
<dbReference type="STRING" id="1447883.A0A2B7WRJ3"/>
<dbReference type="AlphaFoldDB" id="A0A2B7WRJ3"/>
<accession>A0A2B7WRJ3</accession>
<sequence>MFSKLLGGQRGGKDMYESPHYDRLLQRNSIDSNLKGECDPKLAIDHSELRIQQRSRLSRLISRLGRLLIICLAIWGVFDLARISWKTIQANKTVSCNCGETVSEAISNGCKYDSIAAAWLPDACRDDSLIAEFEKAGPNQDGSWPYYTDRNKTRTLTVREVSMLPNSGGHFFTIHQWHLVHCAYYWKKLWRSSRRSGGGGVVVVEQRYDTMAHIDHCEKMFLKRDPLDNMATEAGVSLHSDRLVVAAKHRDGSRLGHVGKHGRGH</sequence>
<keyword evidence="2" id="KW-1185">Reference proteome</keyword>
<name>A0A2B7WRJ3_POLH7</name>
<gene>
    <name evidence="1" type="ORF">AJ80_09371</name>
</gene>
<dbReference type="Proteomes" id="UP000224634">
    <property type="component" value="Unassembled WGS sequence"/>
</dbReference>
<reference evidence="1 2" key="1">
    <citation type="submission" date="2017-10" db="EMBL/GenBank/DDBJ databases">
        <title>Comparative genomics in systemic dimorphic fungi from Ajellomycetaceae.</title>
        <authorList>
            <person name="Munoz J.F."/>
            <person name="Mcewen J.G."/>
            <person name="Clay O.K."/>
            <person name="Cuomo C.A."/>
        </authorList>
    </citation>
    <scope>NUCLEOTIDE SEQUENCE [LARGE SCALE GENOMIC DNA]</scope>
    <source>
        <strain evidence="1 2">UAMH7299</strain>
    </source>
</reference>